<dbReference type="CDD" id="cd02038">
    <property type="entry name" value="FlhG-like"/>
    <property type="match status" value="1"/>
</dbReference>
<dbReference type="InterPro" id="IPR025501">
    <property type="entry name" value="MinD_FleN"/>
</dbReference>
<comment type="caution">
    <text evidence="4">The sequence shown here is derived from an EMBL/GenBank/DDBJ whole genome shotgun (WGS) entry which is preliminary data.</text>
</comment>
<dbReference type="Gene3D" id="3.40.50.300">
    <property type="entry name" value="P-loop containing nucleotide triphosphate hydrolases"/>
    <property type="match status" value="1"/>
</dbReference>
<dbReference type="SUPFAM" id="SSF52540">
    <property type="entry name" value="P-loop containing nucleoside triphosphate hydrolases"/>
    <property type="match status" value="1"/>
</dbReference>
<feature type="domain" description="AAA" evidence="3">
    <location>
        <begin position="22"/>
        <end position="182"/>
    </location>
</feature>
<dbReference type="InterPro" id="IPR033875">
    <property type="entry name" value="FlhG"/>
</dbReference>
<keyword evidence="2" id="KW-0067">ATP-binding</keyword>
<reference evidence="5" key="1">
    <citation type="journal article" date="2019" name="Int. J. Syst. Evol. Microbiol.">
        <title>The Global Catalogue of Microorganisms (GCM) 10K type strain sequencing project: providing services to taxonomists for standard genome sequencing and annotation.</title>
        <authorList>
            <consortium name="The Broad Institute Genomics Platform"/>
            <consortium name="The Broad Institute Genome Sequencing Center for Infectious Disease"/>
            <person name="Wu L."/>
            <person name="Ma J."/>
        </authorList>
    </citation>
    <scope>NUCLEOTIDE SEQUENCE [LARGE SCALE GENOMIC DNA]</scope>
    <source>
        <strain evidence="5">CCUG 56607</strain>
    </source>
</reference>
<evidence type="ECO:0000313" key="5">
    <source>
        <dbReference type="Proteomes" id="UP001596990"/>
    </source>
</evidence>
<organism evidence="4 5">
    <name type="scientific">Thalassobacillus hwangdonensis</name>
    <dbReference type="NCBI Taxonomy" id="546108"/>
    <lineage>
        <taxon>Bacteria</taxon>
        <taxon>Bacillati</taxon>
        <taxon>Bacillota</taxon>
        <taxon>Bacilli</taxon>
        <taxon>Bacillales</taxon>
        <taxon>Bacillaceae</taxon>
        <taxon>Thalassobacillus</taxon>
    </lineage>
</organism>
<dbReference type="Pfam" id="PF13614">
    <property type="entry name" value="AAA_31"/>
    <property type="match status" value="1"/>
</dbReference>
<evidence type="ECO:0000256" key="2">
    <source>
        <dbReference type="ARBA" id="ARBA00022840"/>
    </source>
</evidence>
<evidence type="ECO:0000259" key="3">
    <source>
        <dbReference type="Pfam" id="PF13614"/>
    </source>
</evidence>
<accession>A0ABW3KYP8</accession>
<sequence>MTDQAQRLREILEQRKQTGRARTIAITSGKGGVGKSNFALNFSMELINLGKRVLLFDLDIGMGNIDILIGKSPTYTILNLFDEKLSIHDIIESGPNSLSYIAGGSGFTDFFKLTDEKFRYFTQEFDKLQQTYDYIIFDMGAGATQDSLHFILAADEVIVVTTPEPTSLTDAYAMIKHVHRSRSDQSIRILINRAANKSEGHETIDRLTSVVRKFLDREIEALGILPDDKTVSKAVIQQVPYTQFDKRSSISKALVEVAGDFVSGTNTEEKRQESSFLFKLKELLQRGK</sequence>
<dbReference type="PANTHER" id="PTHR43384">
    <property type="entry name" value="SEPTUM SITE-DETERMINING PROTEIN MIND HOMOLOG, CHLOROPLASTIC-RELATED"/>
    <property type="match status" value="1"/>
</dbReference>
<keyword evidence="1" id="KW-0547">Nucleotide-binding</keyword>
<proteinExistence type="predicted"/>
<dbReference type="InterPro" id="IPR050625">
    <property type="entry name" value="ParA/MinD_ATPase"/>
</dbReference>
<dbReference type="RefSeq" id="WP_386056519.1">
    <property type="nucleotide sequence ID" value="NZ_JBHTKL010000001.1"/>
</dbReference>
<protein>
    <submittedName>
        <fullName evidence="4">MinD/ParA family protein</fullName>
    </submittedName>
</protein>
<dbReference type="PANTHER" id="PTHR43384:SF4">
    <property type="entry name" value="CELLULOSE BIOSYNTHESIS PROTEIN BCSQ-RELATED"/>
    <property type="match status" value="1"/>
</dbReference>
<dbReference type="PIRSF" id="PIRSF003092">
    <property type="entry name" value="MinD"/>
    <property type="match status" value="1"/>
</dbReference>
<dbReference type="EMBL" id="JBHTKL010000001">
    <property type="protein sequence ID" value="MFD1018201.1"/>
    <property type="molecule type" value="Genomic_DNA"/>
</dbReference>
<evidence type="ECO:0000313" key="4">
    <source>
        <dbReference type="EMBL" id="MFD1018201.1"/>
    </source>
</evidence>
<dbReference type="InterPro" id="IPR027417">
    <property type="entry name" value="P-loop_NTPase"/>
</dbReference>
<evidence type="ECO:0000256" key="1">
    <source>
        <dbReference type="ARBA" id="ARBA00022741"/>
    </source>
</evidence>
<name>A0ABW3KYP8_9BACI</name>
<keyword evidence="5" id="KW-1185">Reference proteome</keyword>
<dbReference type="InterPro" id="IPR025669">
    <property type="entry name" value="AAA_dom"/>
</dbReference>
<dbReference type="Proteomes" id="UP001596990">
    <property type="component" value="Unassembled WGS sequence"/>
</dbReference>
<gene>
    <name evidence="4" type="ORF">ACFQ2J_03215</name>
</gene>